<organism evidence="1">
    <name type="scientific">marine sediment metagenome</name>
    <dbReference type="NCBI Taxonomy" id="412755"/>
    <lineage>
        <taxon>unclassified sequences</taxon>
        <taxon>metagenomes</taxon>
        <taxon>ecological metagenomes</taxon>
    </lineage>
</organism>
<sequence length="175" mass="19718">MQIDDLLITESQLNSRLNNSVHENRRGEFALLLAMLSHDALDFSQFHLPKTEIDNLVIEEEALRKQFGAGPKQLLAPDEYNMLVGQFNASLISQEGERCGMTSIKLRQCLSPEPLAIRNDDKHIPLNIIDNCELAVRRRIKSEQTQLANSPIDAAAFYDSLNNDSLHQPLQLIAV</sequence>
<comment type="caution">
    <text evidence="1">The sequence shown here is derived from an EMBL/GenBank/DDBJ whole genome shotgun (WGS) entry which is preliminary data.</text>
</comment>
<dbReference type="EMBL" id="LAZR01007563">
    <property type="protein sequence ID" value="KKM84466.1"/>
    <property type="molecule type" value="Genomic_DNA"/>
</dbReference>
<gene>
    <name evidence="1" type="ORF">LCGC14_1298810</name>
</gene>
<evidence type="ECO:0000313" key="1">
    <source>
        <dbReference type="EMBL" id="KKM84466.1"/>
    </source>
</evidence>
<accession>A0A0F9LAU6</accession>
<reference evidence="1" key="1">
    <citation type="journal article" date="2015" name="Nature">
        <title>Complex archaea that bridge the gap between prokaryotes and eukaryotes.</title>
        <authorList>
            <person name="Spang A."/>
            <person name="Saw J.H."/>
            <person name="Jorgensen S.L."/>
            <person name="Zaremba-Niedzwiedzka K."/>
            <person name="Martijn J."/>
            <person name="Lind A.E."/>
            <person name="van Eijk R."/>
            <person name="Schleper C."/>
            <person name="Guy L."/>
            <person name="Ettema T.J."/>
        </authorList>
    </citation>
    <scope>NUCLEOTIDE SEQUENCE</scope>
</reference>
<protein>
    <recommendedName>
        <fullName evidence="2">QueD like 2</fullName>
    </recommendedName>
</protein>
<dbReference type="AlphaFoldDB" id="A0A0F9LAU6"/>
<name>A0A0F9LAU6_9ZZZZ</name>
<dbReference type="InterPro" id="IPR021879">
    <property type="entry name" value="VC2046_fam"/>
</dbReference>
<evidence type="ECO:0008006" key="2">
    <source>
        <dbReference type="Google" id="ProtNLM"/>
    </source>
</evidence>
<dbReference type="Pfam" id="PF11993">
    <property type="entry name" value="VC2046"/>
    <property type="match status" value="1"/>
</dbReference>
<proteinExistence type="predicted"/>